<reference evidence="2 3" key="1">
    <citation type="submission" date="2011-04" db="EMBL/GenBank/DDBJ databases">
        <authorList>
            <person name="Muzny D."/>
            <person name="Qin X."/>
            <person name="Deng J."/>
            <person name="Jiang H."/>
            <person name="Liu Y."/>
            <person name="Qu J."/>
            <person name="Song X.-Z."/>
            <person name="Zhang L."/>
            <person name="Thornton R."/>
            <person name="Coyle M."/>
            <person name="Francisco L."/>
            <person name="Jackson L."/>
            <person name="Javaid M."/>
            <person name="Korchina V."/>
            <person name="Kovar C."/>
            <person name="Mata R."/>
            <person name="Mathew T."/>
            <person name="Ngo R."/>
            <person name="Nguyen L."/>
            <person name="Nguyen N."/>
            <person name="Okwuonu G."/>
            <person name="Ongeri F."/>
            <person name="Pham C."/>
            <person name="Simmons D."/>
            <person name="Wilczek-Boney K."/>
            <person name="Hale W."/>
            <person name="Jakkamsetti A."/>
            <person name="Pham P."/>
            <person name="Ruth R."/>
            <person name="San Lucas F."/>
            <person name="Warren J."/>
            <person name="Zhang J."/>
            <person name="Zhao Z."/>
            <person name="Zhou C."/>
            <person name="Zhu D."/>
            <person name="Lee S."/>
            <person name="Bess C."/>
            <person name="Blankenburg K."/>
            <person name="Forbes L."/>
            <person name="Fu Q."/>
            <person name="Gubbala S."/>
            <person name="Hirani K."/>
            <person name="Jayaseelan J.C."/>
            <person name="Lara F."/>
            <person name="Munidasa M."/>
            <person name="Palculict T."/>
            <person name="Patil S."/>
            <person name="Pu L.-L."/>
            <person name="Saada N."/>
            <person name="Tang L."/>
            <person name="Weissenberger G."/>
            <person name="Zhu Y."/>
            <person name="Hemphill L."/>
            <person name="Shang Y."/>
            <person name="Youmans B."/>
            <person name="Ayvaz T."/>
            <person name="Ross M."/>
            <person name="Santibanez J."/>
            <person name="Aqrawi P."/>
            <person name="Gross S."/>
            <person name="Joshi V."/>
            <person name="Fowler G."/>
            <person name="Nazareth L."/>
            <person name="Reid J."/>
            <person name="Worley K."/>
            <person name="Petrosino J."/>
            <person name="Highlander S."/>
            <person name="Gibbs R."/>
        </authorList>
    </citation>
    <scope>NUCLEOTIDE SEQUENCE [LARGE SCALE GENOMIC DNA]</scope>
    <source>
        <strain evidence="2 3">2681</strain>
    </source>
</reference>
<gene>
    <name evidence="2" type="ORF">HMPREF9372_0400</name>
</gene>
<dbReference type="Proteomes" id="UP000005316">
    <property type="component" value="Unassembled WGS sequence"/>
</dbReference>
<accession>F9DNM0</accession>
<dbReference type="EMBL" id="AFPZ01000011">
    <property type="protein sequence ID" value="EGQ27654.1"/>
    <property type="molecule type" value="Genomic_DNA"/>
</dbReference>
<protein>
    <submittedName>
        <fullName evidence="2">Uncharacterized protein</fullName>
    </submittedName>
</protein>
<evidence type="ECO:0000313" key="2">
    <source>
        <dbReference type="EMBL" id="EGQ27654.1"/>
    </source>
</evidence>
<evidence type="ECO:0000256" key="1">
    <source>
        <dbReference type="SAM" id="MobiDB-lite"/>
    </source>
</evidence>
<name>F9DNM0_9BACL</name>
<evidence type="ECO:0000313" key="3">
    <source>
        <dbReference type="Proteomes" id="UP000005316"/>
    </source>
</evidence>
<sequence length="69" mass="7912">MSGNRENTECPTCKSEAARVYFAPHLFTLSRKLSSKIEKGMEPQRMTRDELGAKQKQTKVKTNRPWQVG</sequence>
<dbReference type="HOGENOM" id="CLU_136025_2_0_9"/>
<proteinExistence type="predicted"/>
<dbReference type="AlphaFoldDB" id="F9DNM0"/>
<organism evidence="2 3">
    <name type="scientific">Sporosarcina newyorkensis 2681</name>
    <dbReference type="NCBI Taxonomy" id="1027292"/>
    <lineage>
        <taxon>Bacteria</taxon>
        <taxon>Bacillati</taxon>
        <taxon>Bacillota</taxon>
        <taxon>Bacilli</taxon>
        <taxon>Bacillales</taxon>
        <taxon>Caryophanaceae</taxon>
        <taxon>Sporosarcina</taxon>
    </lineage>
</organism>
<feature type="compositionally biased region" description="Basic and acidic residues" evidence="1">
    <location>
        <begin position="38"/>
        <end position="53"/>
    </location>
</feature>
<comment type="caution">
    <text evidence="2">The sequence shown here is derived from an EMBL/GenBank/DDBJ whole genome shotgun (WGS) entry which is preliminary data.</text>
</comment>
<feature type="region of interest" description="Disordered" evidence="1">
    <location>
        <begin position="38"/>
        <end position="69"/>
    </location>
</feature>